<dbReference type="PANTHER" id="PTHR38776">
    <property type="entry name" value="MLTA-INTERACTING PROTEIN-RELATED"/>
    <property type="match status" value="1"/>
</dbReference>
<dbReference type="AlphaFoldDB" id="A0A317FIW8"/>
<evidence type="ECO:0000256" key="3">
    <source>
        <dbReference type="ARBA" id="ARBA00022729"/>
    </source>
</evidence>
<keyword evidence="4" id="KW-0472">Membrane</keyword>
<dbReference type="GO" id="GO:0009279">
    <property type="term" value="C:cell outer membrane"/>
    <property type="evidence" value="ECO:0007669"/>
    <property type="project" value="UniProtKB-SubCell"/>
</dbReference>
<keyword evidence="3 6" id="KW-0732">Signal</keyword>
<evidence type="ECO:0000313" key="7">
    <source>
        <dbReference type="EMBL" id="PWS38272.1"/>
    </source>
</evidence>
<dbReference type="Proteomes" id="UP000245765">
    <property type="component" value="Unassembled WGS sequence"/>
</dbReference>
<keyword evidence="8" id="KW-1185">Reference proteome</keyword>
<evidence type="ECO:0000256" key="2">
    <source>
        <dbReference type="ARBA" id="ARBA00005722"/>
    </source>
</evidence>
<evidence type="ECO:0000256" key="5">
    <source>
        <dbReference type="ARBA" id="ARBA00023237"/>
    </source>
</evidence>
<gene>
    <name evidence="7" type="ORF">DFH01_02965</name>
</gene>
<comment type="similarity">
    <text evidence="2">Belongs to the MipA/OmpV family.</text>
</comment>
<evidence type="ECO:0008006" key="9">
    <source>
        <dbReference type="Google" id="ProtNLM"/>
    </source>
</evidence>
<comment type="subcellular location">
    <subcellularLocation>
        <location evidence="1">Cell outer membrane</location>
    </subcellularLocation>
</comment>
<proteinExistence type="inferred from homology"/>
<accession>A0A317FIW8</accession>
<feature type="signal peptide" evidence="6">
    <location>
        <begin position="1"/>
        <end position="27"/>
    </location>
</feature>
<evidence type="ECO:0000256" key="1">
    <source>
        <dbReference type="ARBA" id="ARBA00004442"/>
    </source>
</evidence>
<comment type="caution">
    <text evidence="7">The sequence shown here is derived from an EMBL/GenBank/DDBJ whole genome shotgun (WGS) entry which is preliminary data.</text>
</comment>
<keyword evidence="5" id="KW-0998">Cell outer membrane</keyword>
<organism evidence="7 8">
    <name type="scientific">Falsiroseomonas bella</name>
    <dbReference type="NCBI Taxonomy" id="2184016"/>
    <lineage>
        <taxon>Bacteria</taxon>
        <taxon>Pseudomonadati</taxon>
        <taxon>Pseudomonadota</taxon>
        <taxon>Alphaproteobacteria</taxon>
        <taxon>Acetobacterales</taxon>
        <taxon>Roseomonadaceae</taxon>
        <taxon>Falsiroseomonas</taxon>
    </lineage>
</organism>
<evidence type="ECO:0000256" key="6">
    <source>
        <dbReference type="SAM" id="SignalP"/>
    </source>
</evidence>
<reference evidence="8" key="1">
    <citation type="submission" date="2018-05" db="EMBL/GenBank/DDBJ databases">
        <authorList>
            <person name="Du Z."/>
            <person name="Wang X."/>
        </authorList>
    </citation>
    <scope>NUCLEOTIDE SEQUENCE [LARGE SCALE GENOMIC DNA]</scope>
    <source>
        <strain evidence="8">CQN31</strain>
    </source>
</reference>
<dbReference type="Pfam" id="PF06629">
    <property type="entry name" value="MipA"/>
    <property type="match status" value="1"/>
</dbReference>
<evidence type="ECO:0000313" key="8">
    <source>
        <dbReference type="Proteomes" id="UP000245765"/>
    </source>
</evidence>
<evidence type="ECO:0000256" key="4">
    <source>
        <dbReference type="ARBA" id="ARBA00023136"/>
    </source>
</evidence>
<sequence>MDLLSMNRLLRGLAALLPCLLAAPAWAQTGLAPQAAPALGQPQQDRWRVGIAIGALLSPDYLGSNDFIVRPLASPDIRSPNDTFFLSFRDGLGTTLLRDGGLSAGLVLKPRFGRDQDDNAALAGMGDIRISGEGGAFLSYGTREWLARGEVRQAFGGYSGVVAEARLDRIFRPRQDLILSTGPRLSWGNSGFAETWFGVDPSQSQRSGYAVFTPNDYWFAAVAGGATWVINDRWALIAFGEVGQIFGDSADSPLVQRGSATQGVVGLTLAYRFWP</sequence>
<dbReference type="EMBL" id="QGNA01000001">
    <property type="protein sequence ID" value="PWS38272.1"/>
    <property type="molecule type" value="Genomic_DNA"/>
</dbReference>
<feature type="chain" id="PRO_5016233700" description="MipA/OmpV family protein" evidence="6">
    <location>
        <begin position="28"/>
        <end position="275"/>
    </location>
</feature>
<name>A0A317FIW8_9PROT</name>
<dbReference type="InterPro" id="IPR010583">
    <property type="entry name" value="MipA"/>
</dbReference>
<dbReference type="PANTHER" id="PTHR38776:SF1">
    <property type="entry name" value="MLTA-INTERACTING PROTEIN-RELATED"/>
    <property type="match status" value="1"/>
</dbReference>
<protein>
    <recommendedName>
        <fullName evidence="9">MipA/OmpV family protein</fullName>
    </recommendedName>
</protein>